<dbReference type="PRINTS" id="PR01035">
    <property type="entry name" value="TCRTETA"/>
</dbReference>
<dbReference type="Pfam" id="PF07690">
    <property type="entry name" value="MFS_1"/>
    <property type="match status" value="1"/>
</dbReference>
<dbReference type="InterPro" id="IPR005829">
    <property type="entry name" value="Sugar_transporter_CS"/>
</dbReference>
<feature type="transmembrane region" description="Helical" evidence="8">
    <location>
        <begin position="157"/>
        <end position="177"/>
    </location>
</feature>
<evidence type="ECO:0000256" key="2">
    <source>
        <dbReference type="ARBA" id="ARBA00004141"/>
    </source>
</evidence>
<dbReference type="EMBL" id="CP042306">
    <property type="protein sequence ID" value="QDZ09075.1"/>
    <property type="molecule type" value="Genomic_DNA"/>
</dbReference>
<keyword evidence="5 8" id="KW-0812">Transmembrane</keyword>
<dbReference type="PROSITE" id="PS50850">
    <property type="entry name" value="MFS"/>
    <property type="match status" value="1"/>
</dbReference>
<evidence type="ECO:0000256" key="5">
    <source>
        <dbReference type="ARBA" id="ARBA00022692"/>
    </source>
</evidence>
<gene>
    <name evidence="10" type="ORF">FPZ24_06400</name>
</gene>
<dbReference type="PROSITE" id="PS00216">
    <property type="entry name" value="SUGAR_TRANSPORT_1"/>
    <property type="match status" value="1"/>
</dbReference>
<feature type="transmembrane region" description="Helical" evidence="8">
    <location>
        <begin position="300"/>
        <end position="321"/>
    </location>
</feature>
<keyword evidence="11" id="KW-1185">Reference proteome</keyword>
<sequence>MPIALAAVLIDTIGFGIIMPIFPQLITQLGHIDLEQATRVAGYMLVVFSVMQFFAGPVLGNLSDRFGRRPILMTSMLCFGIDYALMAWAPTLAWLFLGRAIAGTAGAVYGPAGSVIADVTPPEKRGAAFGLIGFAFGVGFILGPAIGGVLAQFGSRAPFMAAAALALINAVTMYFLMPETLKPENRREFHLRDAHVIGAFRPLFHAGNAAPLLLAWFLWQLGHMVYPATWSFWAAIKFGWDAKAIGWSLAFVGVIMACVQGGLTGPVIKRFGERKAIVFGMISAATAFYLFAFATAGWQAYVLMAISAFQGFVFPSFNGLLSRMVDAKHQGALQGGIGSMGSVSSILGPLLLTQALASGVDHGFAGANFLLAAVLATAALAIVVWKVLDRVPGKPTSPVSP</sequence>
<evidence type="ECO:0000256" key="7">
    <source>
        <dbReference type="ARBA" id="ARBA00023136"/>
    </source>
</evidence>
<dbReference type="GO" id="GO:0022857">
    <property type="term" value="F:transmembrane transporter activity"/>
    <property type="evidence" value="ECO:0007669"/>
    <property type="project" value="InterPro"/>
</dbReference>
<feature type="transmembrane region" description="Helical" evidence="8">
    <location>
        <begin position="71"/>
        <end position="90"/>
    </location>
</feature>
<feature type="domain" description="Major facilitator superfamily (MFS) profile" evidence="9">
    <location>
        <begin position="1"/>
        <end position="391"/>
    </location>
</feature>
<evidence type="ECO:0000313" key="11">
    <source>
        <dbReference type="Proteomes" id="UP000315673"/>
    </source>
</evidence>
<dbReference type="Gene3D" id="1.20.1250.20">
    <property type="entry name" value="MFS general substrate transporter like domains"/>
    <property type="match status" value="1"/>
</dbReference>
<dbReference type="PANTHER" id="PTHR23504:SF15">
    <property type="entry name" value="MAJOR FACILITATOR SUPERFAMILY (MFS) PROFILE DOMAIN-CONTAINING PROTEIN"/>
    <property type="match status" value="1"/>
</dbReference>
<feature type="transmembrane region" description="Helical" evidence="8">
    <location>
        <begin position="198"/>
        <end position="219"/>
    </location>
</feature>
<feature type="transmembrane region" description="Helical" evidence="8">
    <location>
        <begin position="40"/>
        <end position="59"/>
    </location>
</feature>
<evidence type="ECO:0000256" key="1">
    <source>
        <dbReference type="ARBA" id="ARBA00003279"/>
    </source>
</evidence>
<evidence type="ECO:0000256" key="4">
    <source>
        <dbReference type="ARBA" id="ARBA00022448"/>
    </source>
</evidence>
<dbReference type="KEGG" id="spai:FPZ24_06400"/>
<keyword evidence="7 8" id="KW-0472">Membrane</keyword>
<evidence type="ECO:0000256" key="3">
    <source>
        <dbReference type="ARBA" id="ARBA00007520"/>
    </source>
</evidence>
<evidence type="ECO:0000256" key="8">
    <source>
        <dbReference type="SAM" id="Phobius"/>
    </source>
</evidence>
<keyword evidence="4" id="KW-0813">Transport</keyword>
<feature type="transmembrane region" description="Helical" evidence="8">
    <location>
        <begin position="96"/>
        <end position="117"/>
    </location>
</feature>
<feature type="transmembrane region" description="Helical" evidence="8">
    <location>
        <begin position="129"/>
        <end position="151"/>
    </location>
</feature>
<dbReference type="InterPro" id="IPR011701">
    <property type="entry name" value="MFS"/>
</dbReference>
<dbReference type="InterPro" id="IPR036259">
    <property type="entry name" value="MFS_trans_sf"/>
</dbReference>
<organism evidence="10 11">
    <name type="scientific">Sphingomonas panacisoli</name>
    <dbReference type="NCBI Taxonomy" id="1813879"/>
    <lineage>
        <taxon>Bacteria</taxon>
        <taxon>Pseudomonadati</taxon>
        <taxon>Pseudomonadota</taxon>
        <taxon>Alphaproteobacteria</taxon>
        <taxon>Sphingomonadales</taxon>
        <taxon>Sphingomonadaceae</taxon>
        <taxon>Sphingomonas</taxon>
    </lineage>
</organism>
<proteinExistence type="inferred from homology"/>
<comment type="similarity">
    <text evidence="3">Belongs to the major facilitator superfamily. TCR/Tet family.</text>
</comment>
<dbReference type="InterPro" id="IPR001958">
    <property type="entry name" value="Tet-R_TetA/multi-R_MdtG-like"/>
</dbReference>
<feature type="transmembrane region" description="Helical" evidence="8">
    <location>
        <begin position="244"/>
        <end position="264"/>
    </location>
</feature>
<name>A0A5B8LMY8_9SPHN</name>
<feature type="transmembrane region" description="Helical" evidence="8">
    <location>
        <begin position="276"/>
        <end position="294"/>
    </location>
</feature>
<feature type="transmembrane region" description="Helical" evidence="8">
    <location>
        <begin position="364"/>
        <end position="385"/>
    </location>
</feature>
<evidence type="ECO:0000259" key="9">
    <source>
        <dbReference type="PROSITE" id="PS50850"/>
    </source>
</evidence>
<dbReference type="InterPro" id="IPR020846">
    <property type="entry name" value="MFS_dom"/>
</dbReference>
<dbReference type="AlphaFoldDB" id="A0A5B8LMY8"/>
<dbReference type="GO" id="GO:0016020">
    <property type="term" value="C:membrane"/>
    <property type="evidence" value="ECO:0007669"/>
    <property type="project" value="UniProtKB-SubCell"/>
</dbReference>
<keyword evidence="6 8" id="KW-1133">Transmembrane helix</keyword>
<comment type="function">
    <text evidence="1">Resistance to tetracycline by an active tetracycline efflux. This is an energy-dependent process that decreases the accumulation of the antibiotic in whole cells. This protein functions as a metal-tetracycline/H(+) antiporter.</text>
</comment>
<reference evidence="10 11" key="1">
    <citation type="submission" date="2019-07" db="EMBL/GenBank/DDBJ databases">
        <title>Full genome sequence of Sphingomonas sp. 4R-6-7(HKS19).</title>
        <authorList>
            <person name="Im W.-T."/>
        </authorList>
    </citation>
    <scope>NUCLEOTIDE SEQUENCE [LARGE SCALE GENOMIC DNA]</scope>
    <source>
        <strain evidence="10 11">HKS19</strain>
    </source>
</reference>
<evidence type="ECO:0000256" key="6">
    <source>
        <dbReference type="ARBA" id="ARBA00022989"/>
    </source>
</evidence>
<feature type="transmembrane region" description="Helical" evidence="8">
    <location>
        <begin position="333"/>
        <end position="352"/>
    </location>
</feature>
<dbReference type="SUPFAM" id="SSF103473">
    <property type="entry name" value="MFS general substrate transporter"/>
    <property type="match status" value="1"/>
</dbReference>
<protein>
    <submittedName>
        <fullName evidence="10">TCR/Tet family MFS transporter</fullName>
    </submittedName>
</protein>
<dbReference type="PANTHER" id="PTHR23504">
    <property type="entry name" value="MAJOR FACILITATOR SUPERFAMILY DOMAIN-CONTAINING PROTEIN 10"/>
    <property type="match status" value="1"/>
</dbReference>
<dbReference type="Proteomes" id="UP000315673">
    <property type="component" value="Chromosome"/>
</dbReference>
<dbReference type="OrthoDB" id="9764259at2"/>
<comment type="subcellular location">
    <subcellularLocation>
        <location evidence="2">Membrane</location>
        <topology evidence="2">Multi-pass membrane protein</topology>
    </subcellularLocation>
</comment>
<evidence type="ECO:0000313" key="10">
    <source>
        <dbReference type="EMBL" id="QDZ09075.1"/>
    </source>
</evidence>
<accession>A0A5B8LMY8</accession>